<feature type="domain" description="C2H2-type" evidence="12">
    <location>
        <begin position="62"/>
        <end position="92"/>
    </location>
</feature>
<proteinExistence type="inferred from homology"/>
<dbReference type="Pfam" id="PF00096">
    <property type="entry name" value="zf-C2H2"/>
    <property type="match status" value="3"/>
</dbReference>
<evidence type="ECO:0000256" key="6">
    <source>
        <dbReference type="ARBA" id="ARBA00022833"/>
    </source>
</evidence>
<dbReference type="Gene3D" id="3.30.160.60">
    <property type="entry name" value="Classic Zinc Finger"/>
    <property type="match status" value="3"/>
</dbReference>
<evidence type="ECO:0000256" key="11">
    <source>
        <dbReference type="PROSITE-ProRule" id="PRU00042"/>
    </source>
</evidence>
<evidence type="ECO:0000256" key="1">
    <source>
        <dbReference type="ARBA" id="ARBA00004123"/>
    </source>
</evidence>
<dbReference type="GO" id="GO:0005634">
    <property type="term" value="C:nucleus"/>
    <property type="evidence" value="ECO:0007669"/>
    <property type="project" value="UniProtKB-SubCell"/>
</dbReference>
<dbReference type="PANTHER" id="PTHR23226">
    <property type="entry name" value="ZINC FINGER AND SCAN DOMAIN-CONTAINING"/>
    <property type="match status" value="1"/>
</dbReference>
<reference evidence="13" key="1">
    <citation type="submission" date="2023-11" db="EMBL/GenBank/DDBJ databases">
        <authorList>
            <person name="De Vega J J."/>
            <person name="De Vega J J."/>
        </authorList>
    </citation>
    <scope>NUCLEOTIDE SEQUENCE</scope>
</reference>
<feature type="domain" description="C2H2-type" evidence="12">
    <location>
        <begin position="93"/>
        <end position="115"/>
    </location>
</feature>
<evidence type="ECO:0000259" key="12">
    <source>
        <dbReference type="PROSITE" id="PS50157"/>
    </source>
</evidence>
<keyword evidence="14" id="KW-1185">Reference proteome</keyword>
<dbReference type="SMART" id="SM00355">
    <property type="entry name" value="ZnF_C2H2"/>
    <property type="match status" value="4"/>
</dbReference>
<sequence>MTIVLFPCNECHKKFTRSGDLKRHSLIHLGIKANHCKICGKSFSQPSGLKTHMNTHTNSRPHRCGRGDCAATFNDPSSASRHRKEAHSSSHVYECPKCHTCIKRRSAFTTHLKKHGDQFFGVPVDIFYHGDIAIGSRKRFRRASSETSSDSFSISSMNDPFDGSAYHGQFMGSASVKGFDWGSTSFSYDGLDYLSLPASEQTTPFDSPELNLNAQTQYLSECLSRYAFGSLDPVYNFGDQHLYSGAGLVQDVDFSGLYTMP</sequence>
<evidence type="ECO:0000256" key="8">
    <source>
        <dbReference type="ARBA" id="ARBA00023125"/>
    </source>
</evidence>
<name>A0AAD2HGI0_9AGAR</name>
<keyword evidence="9" id="KW-0804">Transcription</keyword>
<dbReference type="AlphaFoldDB" id="A0AAD2HGI0"/>
<evidence type="ECO:0000256" key="10">
    <source>
        <dbReference type="ARBA" id="ARBA00023242"/>
    </source>
</evidence>
<feature type="domain" description="C2H2-type" evidence="12">
    <location>
        <begin position="34"/>
        <end position="61"/>
    </location>
</feature>
<dbReference type="Proteomes" id="UP001295794">
    <property type="component" value="Unassembled WGS sequence"/>
</dbReference>
<evidence type="ECO:0000256" key="2">
    <source>
        <dbReference type="ARBA" id="ARBA00006991"/>
    </source>
</evidence>
<evidence type="ECO:0000256" key="3">
    <source>
        <dbReference type="ARBA" id="ARBA00022723"/>
    </source>
</evidence>
<feature type="domain" description="C2H2-type" evidence="12">
    <location>
        <begin position="6"/>
        <end position="33"/>
    </location>
</feature>
<dbReference type="EMBL" id="CAVNYO010000405">
    <property type="protein sequence ID" value="CAK5275377.1"/>
    <property type="molecule type" value="Genomic_DNA"/>
</dbReference>
<evidence type="ECO:0000256" key="5">
    <source>
        <dbReference type="ARBA" id="ARBA00022771"/>
    </source>
</evidence>
<keyword evidence="3" id="KW-0479">Metal-binding</keyword>
<evidence type="ECO:0000313" key="13">
    <source>
        <dbReference type="EMBL" id="CAK5275377.1"/>
    </source>
</evidence>
<dbReference type="PANTHER" id="PTHR23226:SF416">
    <property type="entry name" value="FI01424P"/>
    <property type="match status" value="1"/>
</dbReference>
<dbReference type="GO" id="GO:0000978">
    <property type="term" value="F:RNA polymerase II cis-regulatory region sequence-specific DNA binding"/>
    <property type="evidence" value="ECO:0007669"/>
    <property type="project" value="TreeGrafter"/>
</dbReference>
<dbReference type="PROSITE" id="PS00028">
    <property type="entry name" value="ZINC_FINGER_C2H2_1"/>
    <property type="match status" value="4"/>
</dbReference>
<evidence type="ECO:0000256" key="7">
    <source>
        <dbReference type="ARBA" id="ARBA00023015"/>
    </source>
</evidence>
<evidence type="ECO:0000256" key="9">
    <source>
        <dbReference type="ARBA" id="ARBA00023163"/>
    </source>
</evidence>
<dbReference type="InterPro" id="IPR013087">
    <property type="entry name" value="Znf_C2H2_type"/>
</dbReference>
<dbReference type="FunFam" id="3.30.160.60:FF:001228">
    <property type="entry name" value="Zinc finger protein 236"/>
    <property type="match status" value="1"/>
</dbReference>
<protein>
    <recommendedName>
        <fullName evidence="12">C2H2-type domain-containing protein</fullName>
    </recommendedName>
</protein>
<keyword evidence="7" id="KW-0805">Transcription regulation</keyword>
<organism evidence="13 14">
    <name type="scientific">Mycena citricolor</name>
    <dbReference type="NCBI Taxonomy" id="2018698"/>
    <lineage>
        <taxon>Eukaryota</taxon>
        <taxon>Fungi</taxon>
        <taxon>Dikarya</taxon>
        <taxon>Basidiomycota</taxon>
        <taxon>Agaricomycotina</taxon>
        <taxon>Agaricomycetes</taxon>
        <taxon>Agaricomycetidae</taxon>
        <taxon>Agaricales</taxon>
        <taxon>Marasmiineae</taxon>
        <taxon>Mycenaceae</taxon>
        <taxon>Mycena</taxon>
    </lineage>
</organism>
<keyword evidence="6" id="KW-0862">Zinc</keyword>
<dbReference type="GO" id="GO:0008270">
    <property type="term" value="F:zinc ion binding"/>
    <property type="evidence" value="ECO:0007669"/>
    <property type="project" value="UniProtKB-KW"/>
</dbReference>
<evidence type="ECO:0000256" key="4">
    <source>
        <dbReference type="ARBA" id="ARBA00022737"/>
    </source>
</evidence>
<gene>
    <name evidence="13" type="ORF">MYCIT1_LOCUS23080</name>
</gene>
<evidence type="ECO:0000313" key="14">
    <source>
        <dbReference type="Proteomes" id="UP001295794"/>
    </source>
</evidence>
<accession>A0AAD2HGI0</accession>
<dbReference type="PROSITE" id="PS50157">
    <property type="entry name" value="ZINC_FINGER_C2H2_2"/>
    <property type="match status" value="4"/>
</dbReference>
<dbReference type="GO" id="GO:0000981">
    <property type="term" value="F:DNA-binding transcription factor activity, RNA polymerase II-specific"/>
    <property type="evidence" value="ECO:0007669"/>
    <property type="project" value="TreeGrafter"/>
</dbReference>
<keyword evidence="10" id="KW-0539">Nucleus</keyword>
<comment type="caution">
    <text evidence="13">The sequence shown here is derived from an EMBL/GenBank/DDBJ whole genome shotgun (WGS) entry which is preliminary data.</text>
</comment>
<keyword evidence="8" id="KW-0238">DNA-binding</keyword>
<dbReference type="SUPFAM" id="SSF57667">
    <property type="entry name" value="beta-beta-alpha zinc fingers"/>
    <property type="match status" value="2"/>
</dbReference>
<dbReference type="InterPro" id="IPR036236">
    <property type="entry name" value="Znf_C2H2_sf"/>
</dbReference>
<comment type="similarity">
    <text evidence="2">Belongs to the krueppel C2H2-type zinc-finger protein family.</text>
</comment>
<keyword evidence="5 11" id="KW-0863">Zinc-finger</keyword>
<comment type="subcellular location">
    <subcellularLocation>
        <location evidence="1">Nucleus</location>
    </subcellularLocation>
</comment>
<dbReference type="FunFam" id="3.30.160.60:FF:000761">
    <property type="entry name" value="Zinc finger protein 449"/>
    <property type="match status" value="1"/>
</dbReference>
<keyword evidence="4" id="KW-0677">Repeat</keyword>